<dbReference type="OrthoDB" id="2988956at2"/>
<sequence>MLRGNDLDLVLSFIYLPLTRKVLENNLGKVKNVGFKFEEPYLSLIEKTINKISMDIRDLKKEMRKTGITVYDQGKVNEKCSYLVVCRGYREEFNLFPHLMKVEVQNYLNQYLLKTQVP</sequence>
<dbReference type="EMBL" id="JRJU01000007">
    <property type="protein sequence ID" value="KHF40697.1"/>
    <property type="molecule type" value="Genomic_DNA"/>
</dbReference>
<dbReference type="InterPro" id="IPR058600">
    <property type="entry name" value="YhjD-like"/>
</dbReference>
<reference evidence="1 2" key="1">
    <citation type="submission" date="2014-09" db="EMBL/GenBank/DDBJ databases">
        <title>Genome sequencing and annotation of Bacillus Okhensis strain Kh10-101T.</title>
        <authorList>
            <person name="Prakash J.S."/>
        </authorList>
    </citation>
    <scope>NUCLEOTIDE SEQUENCE [LARGE SCALE GENOMIC DNA]</scope>
    <source>
        <strain evidence="2">Kh10-101T</strain>
    </source>
</reference>
<gene>
    <name evidence="1" type="ORF">LQ50_07850</name>
</gene>
<dbReference type="Proteomes" id="UP000030832">
    <property type="component" value="Unassembled WGS sequence"/>
</dbReference>
<evidence type="ECO:0000313" key="2">
    <source>
        <dbReference type="Proteomes" id="UP000030832"/>
    </source>
</evidence>
<protein>
    <submittedName>
        <fullName evidence="1">Uncharacterized protein</fullName>
    </submittedName>
</protein>
<dbReference type="AlphaFoldDB" id="A0A0B0III3"/>
<organism evidence="1 2">
    <name type="scientific">Halalkalibacter okhensis</name>
    <dbReference type="NCBI Taxonomy" id="333138"/>
    <lineage>
        <taxon>Bacteria</taxon>
        <taxon>Bacillati</taxon>
        <taxon>Bacillota</taxon>
        <taxon>Bacilli</taxon>
        <taxon>Bacillales</taxon>
        <taxon>Bacillaceae</taxon>
        <taxon>Halalkalibacter</taxon>
    </lineage>
</organism>
<keyword evidence="2" id="KW-1185">Reference proteome</keyword>
<comment type="caution">
    <text evidence="1">The sequence shown here is derived from an EMBL/GenBank/DDBJ whole genome shotgun (WGS) entry which is preliminary data.</text>
</comment>
<name>A0A0B0III3_9BACI</name>
<dbReference type="STRING" id="333138.LQ50_07850"/>
<proteinExistence type="predicted"/>
<evidence type="ECO:0000313" key="1">
    <source>
        <dbReference type="EMBL" id="KHF40697.1"/>
    </source>
</evidence>
<dbReference type="RefSeq" id="WP_034627668.1">
    <property type="nucleotide sequence ID" value="NZ_JRJU01000007.1"/>
</dbReference>
<accession>A0A0B0III3</accession>
<dbReference type="Pfam" id="PF26325">
    <property type="entry name" value="YhjD"/>
    <property type="match status" value="1"/>
</dbReference>